<name>A0A2T1KGJ1_9GAMM</name>
<gene>
    <name evidence="1" type="ORF">C7H09_08005</name>
</gene>
<sequence>MVLTNLEQEELWLQGWDALDDFIERYPGGYLLLPDYKEVSLGEAQEWIQIAAYESNKTVFATEYYKGKSSILINKVPA</sequence>
<protein>
    <submittedName>
        <fullName evidence="1">Uncharacterized protein</fullName>
    </submittedName>
</protein>
<proteinExistence type="predicted"/>
<dbReference type="OrthoDB" id="9813612at2"/>
<dbReference type="Proteomes" id="UP000239866">
    <property type="component" value="Unassembled WGS sequence"/>
</dbReference>
<reference evidence="1 2" key="1">
    <citation type="submission" date="2018-03" db="EMBL/GenBank/DDBJ databases">
        <title>Marinobacter brunus sp. nov., a marine bacterium of Gamma-proteobacteria isolated from the surface seawater of the South China Sea.</title>
        <authorList>
            <person name="Cheng H."/>
            <person name="Wu Y.-H."/>
            <person name="Xamxidin M."/>
            <person name="Xu X.-W."/>
        </authorList>
    </citation>
    <scope>NUCLEOTIDE SEQUENCE [LARGE SCALE GENOMIC DNA]</scope>
    <source>
        <strain evidence="1 2">NH169-3</strain>
    </source>
</reference>
<dbReference type="EMBL" id="PXNP01000041">
    <property type="protein sequence ID" value="PSF09246.1"/>
    <property type="molecule type" value="Genomic_DNA"/>
</dbReference>
<dbReference type="RefSeq" id="WP_106762053.1">
    <property type="nucleotide sequence ID" value="NZ_PXNP01000041.1"/>
</dbReference>
<comment type="caution">
    <text evidence="1">The sequence shown here is derived from an EMBL/GenBank/DDBJ whole genome shotgun (WGS) entry which is preliminary data.</text>
</comment>
<accession>A0A2T1KGJ1</accession>
<dbReference type="AlphaFoldDB" id="A0A2T1KGJ1"/>
<organism evidence="1 2">
    <name type="scientific">Marinobacter fuscus</name>
    <dbReference type="NCBI Taxonomy" id="2109942"/>
    <lineage>
        <taxon>Bacteria</taxon>
        <taxon>Pseudomonadati</taxon>
        <taxon>Pseudomonadota</taxon>
        <taxon>Gammaproteobacteria</taxon>
        <taxon>Pseudomonadales</taxon>
        <taxon>Marinobacteraceae</taxon>
        <taxon>Marinobacter</taxon>
    </lineage>
</organism>
<evidence type="ECO:0000313" key="1">
    <source>
        <dbReference type="EMBL" id="PSF09246.1"/>
    </source>
</evidence>
<keyword evidence="2" id="KW-1185">Reference proteome</keyword>
<evidence type="ECO:0000313" key="2">
    <source>
        <dbReference type="Proteomes" id="UP000239866"/>
    </source>
</evidence>